<name>K1M552_CECL9</name>
<dbReference type="EMBL" id="AMGM01000001">
    <property type="protein sequence ID" value="EKB51329.1"/>
    <property type="molecule type" value="Genomic_DNA"/>
</dbReference>
<dbReference type="OrthoDB" id="9788790at2"/>
<accession>K1M552</accession>
<evidence type="ECO:0000313" key="1">
    <source>
        <dbReference type="EMBL" id="EKB51329.1"/>
    </source>
</evidence>
<dbReference type="InterPro" id="IPR008928">
    <property type="entry name" value="6-hairpin_glycosidase_sf"/>
</dbReference>
<dbReference type="Proteomes" id="UP000004478">
    <property type="component" value="Unassembled WGS sequence"/>
</dbReference>
<proteinExistence type="predicted"/>
<gene>
    <name evidence="1" type="ORF">B879_00123</name>
</gene>
<dbReference type="SUPFAM" id="SSF48208">
    <property type="entry name" value="Six-hairpin glycosidases"/>
    <property type="match status" value="1"/>
</dbReference>
<evidence type="ECO:0000313" key="2">
    <source>
        <dbReference type="Proteomes" id="UP000004478"/>
    </source>
</evidence>
<dbReference type="RefSeq" id="WP_009183177.1">
    <property type="nucleotide sequence ID" value="NZ_AMGM01000001.1"/>
</dbReference>
<dbReference type="AlphaFoldDB" id="K1M552"/>
<dbReference type="InterPro" id="IPR012341">
    <property type="entry name" value="6hp_glycosidase-like_sf"/>
</dbReference>
<sequence>MEESLKYYCLREDLSTYDPYDIWKTSLGVKVKDWFNRNKYIAGGPALLMTLYDQFLNNSLRLGYKKQEYPIVRALAAQTLLYSYQQTKNQEYLHFAKTHLDWLAENSSKGYSGHCWGLGFKWAVYNGVIYDANTPHSTHTPYALEAFDLYTRITNDSRYVEVIKSCFNFYENDLVILSEDEESMGISYGPLKDRVVNNAVSYTILAYSIFLTYFPEKEDYIKNKIQKFFNFLKKHQLEDGAWFYAPLEANSFIDCFHSCIILKNLFKVRNMLDEKMDDWNAIIEKGYNYVLSNFYNENVGLFRRFSKTNKLSIVNFDLYDNAEVLALAKLLKDRDTIKKLEPKIKEVFSKNNQEIYSSKNIFGKLINKNTLRWAVMPYLYAQSLNG</sequence>
<protein>
    <submittedName>
        <fullName evidence="1">Uncharacterized protein</fullName>
    </submittedName>
</protein>
<comment type="caution">
    <text evidence="1">The sequence shown here is derived from an EMBL/GenBank/DDBJ whole genome shotgun (WGS) entry which is preliminary data.</text>
</comment>
<reference evidence="1 2" key="1">
    <citation type="journal article" date="2012" name="J. Bacteriol.">
        <title>Draft Genome Sequence of Cecembia lonarensis Strain LW9T, Isolated from Lonar Lake, a Haloalkaline Lake in India.</title>
        <authorList>
            <person name="Shivaji S."/>
            <person name="Ara S."/>
            <person name="Singh A."/>
            <person name="Pinnaka A.K."/>
        </authorList>
    </citation>
    <scope>NUCLEOTIDE SEQUENCE [LARGE SCALE GENOMIC DNA]</scope>
    <source>
        <strain evidence="1 2">LW9</strain>
    </source>
</reference>
<keyword evidence="2" id="KW-1185">Reference proteome</keyword>
<dbReference type="Gene3D" id="1.50.10.10">
    <property type="match status" value="1"/>
</dbReference>
<dbReference type="GO" id="GO:0005975">
    <property type="term" value="P:carbohydrate metabolic process"/>
    <property type="evidence" value="ECO:0007669"/>
    <property type="project" value="InterPro"/>
</dbReference>
<organism evidence="1 2">
    <name type="scientific">Cecembia lonarensis (strain CCUG 58316 / KCTC 22772 / LW9)</name>
    <dbReference type="NCBI Taxonomy" id="1225176"/>
    <lineage>
        <taxon>Bacteria</taxon>
        <taxon>Pseudomonadati</taxon>
        <taxon>Bacteroidota</taxon>
        <taxon>Cytophagia</taxon>
        <taxon>Cytophagales</taxon>
        <taxon>Cyclobacteriaceae</taxon>
        <taxon>Cecembia</taxon>
    </lineage>
</organism>